<evidence type="ECO:0000313" key="6">
    <source>
        <dbReference type="WBParaSite" id="HCON_00189680-00002"/>
    </source>
</evidence>
<dbReference type="GO" id="GO:0061668">
    <property type="term" value="P:mitochondrial ribosome assembly"/>
    <property type="evidence" value="ECO:0007669"/>
    <property type="project" value="TreeGrafter"/>
</dbReference>
<feature type="compositionally biased region" description="Basic and acidic residues" evidence="3">
    <location>
        <begin position="54"/>
        <end position="64"/>
    </location>
</feature>
<organism evidence="4 5">
    <name type="scientific">Haemonchus contortus</name>
    <name type="common">Barber pole worm</name>
    <dbReference type="NCBI Taxonomy" id="6289"/>
    <lineage>
        <taxon>Eukaryota</taxon>
        <taxon>Metazoa</taxon>
        <taxon>Ecdysozoa</taxon>
        <taxon>Nematoda</taxon>
        <taxon>Chromadorea</taxon>
        <taxon>Rhabditida</taxon>
        <taxon>Rhabditina</taxon>
        <taxon>Rhabditomorpha</taxon>
        <taxon>Strongyloidea</taxon>
        <taxon>Trichostrongylidae</taxon>
        <taxon>Haemonchus</taxon>
    </lineage>
</organism>
<dbReference type="OrthoDB" id="637682at2759"/>
<feature type="region of interest" description="Disordered" evidence="3">
    <location>
        <begin position="26"/>
        <end position="64"/>
    </location>
</feature>
<evidence type="ECO:0000313" key="5">
    <source>
        <dbReference type="WBParaSite" id="HCON_00189680-00001"/>
    </source>
</evidence>
<dbReference type="GO" id="GO:0006390">
    <property type="term" value="P:mitochondrial transcription"/>
    <property type="evidence" value="ECO:0007669"/>
    <property type="project" value="TreeGrafter"/>
</dbReference>
<dbReference type="GO" id="GO:0005739">
    <property type="term" value="C:mitochondrion"/>
    <property type="evidence" value="ECO:0007669"/>
    <property type="project" value="TreeGrafter"/>
</dbReference>
<feature type="compositionally biased region" description="Pro residues" evidence="3">
    <location>
        <begin position="180"/>
        <end position="189"/>
    </location>
</feature>
<accession>A0A7I4Z6M4</accession>
<proteinExistence type="inferred from homology"/>
<dbReference type="PANTHER" id="PTHR13068">
    <property type="entry name" value="CGI-12 PROTEIN-RELATED"/>
    <property type="match status" value="1"/>
</dbReference>
<feature type="region of interest" description="Disordered" evidence="3">
    <location>
        <begin position="173"/>
        <end position="194"/>
    </location>
</feature>
<keyword evidence="2" id="KW-0809">Transit peptide</keyword>
<dbReference type="WBParaSite" id="HCON_00189680-00002">
    <property type="protein sequence ID" value="HCON_00189680-00002"/>
    <property type="gene ID" value="HCON_00189680"/>
</dbReference>
<dbReference type="Gene3D" id="1.25.70.10">
    <property type="entry name" value="Transcription termination factor 3, mitochondrial"/>
    <property type="match status" value="1"/>
</dbReference>
<reference evidence="5 6" key="1">
    <citation type="submission" date="2020-12" db="UniProtKB">
        <authorList>
            <consortium name="WormBaseParasite"/>
        </authorList>
    </citation>
    <scope>IDENTIFICATION</scope>
    <source>
        <strain evidence="5 6">MHco3</strain>
    </source>
</reference>
<dbReference type="GO" id="GO:0003676">
    <property type="term" value="F:nucleic acid binding"/>
    <property type="evidence" value="ECO:0007669"/>
    <property type="project" value="InterPro"/>
</dbReference>
<keyword evidence="4" id="KW-1185">Reference proteome</keyword>
<name>A0A7I4Z6M4_HAECO</name>
<dbReference type="WBParaSite" id="HCON_00189680-00001">
    <property type="protein sequence ID" value="HCON_00189680-00001"/>
    <property type="gene ID" value="HCON_00189680"/>
</dbReference>
<dbReference type="InterPro" id="IPR038538">
    <property type="entry name" value="MTERF_sf"/>
</dbReference>
<feature type="compositionally biased region" description="Polar residues" evidence="3">
    <location>
        <begin position="41"/>
        <end position="53"/>
    </location>
</feature>
<dbReference type="AlphaFoldDB" id="A0A7I4Z6M4"/>
<dbReference type="PANTHER" id="PTHR13068:SF112">
    <property type="entry name" value="TRANSCRIPTION TERMINATION FACTOR 3, MITOCHONDRIAL"/>
    <property type="match status" value="1"/>
</dbReference>
<dbReference type="Proteomes" id="UP000025227">
    <property type="component" value="Unplaced"/>
</dbReference>
<comment type="similarity">
    <text evidence="1">Belongs to the mTERF family.</text>
</comment>
<evidence type="ECO:0000313" key="4">
    <source>
        <dbReference type="Proteomes" id="UP000025227"/>
    </source>
</evidence>
<evidence type="ECO:0000256" key="1">
    <source>
        <dbReference type="ARBA" id="ARBA00007692"/>
    </source>
</evidence>
<evidence type="ECO:0000256" key="3">
    <source>
        <dbReference type="SAM" id="MobiDB-lite"/>
    </source>
</evidence>
<dbReference type="OMA" id="NPFWLMF"/>
<dbReference type="SMART" id="SM00733">
    <property type="entry name" value="Mterf"/>
    <property type="match status" value="6"/>
</dbReference>
<evidence type="ECO:0000256" key="2">
    <source>
        <dbReference type="ARBA" id="ARBA00022946"/>
    </source>
</evidence>
<protein>
    <submittedName>
        <fullName evidence="5 6">Transcription termination factor 3, mitochondrial</fullName>
    </submittedName>
</protein>
<sequence>MYSAKLLMRGLRSRIRPICVQLSARESSTAPEYVESDHQQKISTGEGPSQSGRQGDKDKEALRETRKRIKRWRARNAYLPDTPDEVSEDPSAEGLRRITEVEFIQKVEEEEREWAERAEDLMSNLTFVSADEKSAATPYPPKWMELSPEQLELKRKTGKTFFRSIIYNEGELQGSDLNAPPSPSNPHPFDPSKHAPPVYSRTVVPFVNHSPLLQALADIGMNLFEVEQTTRAAKHILRLDMQKEVKPKLQWLLSLGFEVSDLGEYLTRNPFFLLQDLSDMQARVNYLTSMKFSNEDVCKIIKDFRYWLNVDVKTMDSRLGWIQQQFHLRGDEVRNLIRKEARVLMFGLGPLQRLVLLLNKELEFTPNEMKKILLTDPRVFMMDPKFIVTNYQYLHRIMRLSNAIIAEHPLILRCSHSSIRNRHEFLKKLGRAVYEGAIVDEKVETPPKEKDDCKPVPIEVFLDPSDEVFVRKAANTYLAVYNNFLRNH</sequence>
<dbReference type="Pfam" id="PF02536">
    <property type="entry name" value="mTERF"/>
    <property type="match status" value="1"/>
</dbReference>
<dbReference type="InterPro" id="IPR003690">
    <property type="entry name" value="MTERF"/>
</dbReference>